<dbReference type="InterPro" id="IPR039421">
    <property type="entry name" value="Type_1_exporter"/>
</dbReference>
<dbReference type="InterPro" id="IPR003593">
    <property type="entry name" value="AAA+_ATPase"/>
</dbReference>
<evidence type="ECO:0000256" key="1">
    <source>
        <dbReference type="ARBA" id="ARBA00022741"/>
    </source>
</evidence>
<keyword evidence="6" id="KW-1185">Reference proteome</keyword>
<reference evidence="5 6" key="1">
    <citation type="submission" date="2021-08" db="EMBL/GenBank/DDBJ databases">
        <title>Draft Genome Sequence of Phanerochaete sordida strain YK-624.</title>
        <authorList>
            <person name="Mori T."/>
            <person name="Dohra H."/>
            <person name="Suzuki T."/>
            <person name="Kawagishi H."/>
            <person name="Hirai H."/>
        </authorList>
    </citation>
    <scope>NUCLEOTIDE SEQUENCE [LARGE SCALE GENOMIC DNA]</scope>
    <source>
        <strain evidence="5 6">YK-624</strain>
    </source>
</reference>
<dbReference type="GO" id="GO:0016887">
    <property type="term" value="F:ATP hydrolysis activity"/>
    <property type="evidence" value="ECO:0007669"/>
    <property type="project" value="InterPro"/>
</dbReference>
<dbReference type="SMART" id="SM00382">
    <property type="entry name" value="AAA"/>
    <property type="match status" value="1"/>
</dbReference>
<dbReference type="GO" id="GO:0042626">
    <property type="term" value="F:ATPase-coupled transmembrane transporter activity"/>
    <property type="evidence" value="ECO:0007669"/>
    <property type="project" value="TreeGrafter"/>
</dbReference>
<dbReference type="OrthoDB" id="6500128at2759"/>
<sequence>MKPSKSTGFHDELPPSLASTYVGMWRVIYEADPCHLSASWTQSLQKWRQAVLDQHLLRLFVDIYHLGPVLFLFCIFSRLVRGLEDACTIYFSNQVIRSIEDGLASGTPDTQDIVFWLVARVFISAALAVWRHLTSMADPILSTRIKLYFEERAMEAQVDMDYVAVTSYQSCDFTPPSAWGTLYAILEAVDALCATGSQILLVVSMTQSREDGWMILVVCIAKLFSDAVLAEPLQSKAYLAQITDKLYLRMRALYTVAMDVSYRKDLIGGAFGRHLVDEYRLARQALGDISDEVPYHLLPGHSTLASKVLTDSINNLPVLIVGASALLHPRHTSLSCLTMIEQASFSLRHSVSRLSYVMSNLYRSLESIRTIYNKIDAHAEKLKADAHKVRYPAVDRKDQRGMEIHFRNVSFRYPQSESDKFALQNVDFHIKPSSLVVIVGANGSGKTSIANLLSGFYPPTAGEILIDGVDAQAYRPLDRHEATALLTQDYNILPLTISENIALGDPYDIADEYRVQEAARLGGSADFVSRLPKAWSTVLHPVPSVNPLGYIEDGPLRKAMDDLDKFTDVSGGEKQRLAASRAFMRLMSPKTRLVVIDEPTSAMDPLGEYQLFEKLRELQQGRTMICVTHRFGHLTKYADQILCVDHGNVVETGTHDELLRSDGLYAKLYNVQADGFTSAIHA</sequence>
<dbReference type="InterPro" id="IPR027417">
    <property type="entry name" value="P-loop_NTPase"/>
</dbReference>
<comment type="similarity">
    <text evidence="3">Belongs to the ABC transporter superfamily. ABCB family. Heavy Metal importer (TC 3.A.1.210) subfamily.</text>
</comment>
<dbReference type="EMBL" id="BPQB01000097">
    <property type="protein sequence ID" value="GJE98932.1"/>
    <property type="molecule type" value="Genomic_DNA"/>
</dbReference>
<dbReference type="Pfam" id="PF00005">
    <property type="entry name" value="ABC_tran"/>
    <property type="match status" value="1"/>
</dbReference>
<proteinExistence type="inferred from homology"/>
<dbReference type="PANTHER" id="PTHR24221">
    <property type="entry name" value="ATP-BINDING CASSETTE SUB-FAMILY B"/>
    <property type="match status" value="1"/>
</dbReference>
<dbReference type="PROSITE" id="PS50893">
    <property type="entry name" value="ABC_TRANSPORTER_2"/>
    <property type="match status" value="1"/>
</dbReference>
<evidence type="ECO:0000259" key="4">
    <source>
        <dbReference type="PROSITE" id="PS50893"/>
    </source>
</evidence>
<dbReference type="InterPro" id="IPR003439">
    <property type="entry name" value="ABC_transporter-like_ATP-bd"/>
</dbReference>
<gene>
    <name evidence="5" type="ORF">PsYK624_151690</name>
</gene>
<feature type="domain" description="ABC transporter" evidence="4">
    <location>
        <begin position="404"/>
        <end position="671"/>
    </location>
</feature>
<dbReference type="PANTHER" id="PTHR24221:SF654">
    <property type="entry name" value="ATP-BINDING CASSETTE SUB-FAMILY B MEMBER 6"/>
    <property type="match status" value="1"/>
</dbReference>
<name>A0A9P3GP14_9APHY</name>
<accession>A0A9P3GP14</accession>
<dbReference type="AlphaFoldDB" id="A0A9P3GP14"/>
<dbReference type="SUPFAM" id="SSF52540">
    <property type="entry name" value="P-loop containing nucleoside triphosphate hydrolases"/>
    <property type="match status" value="1"/>
</dbReference>
<evidence type="ECO:0000256" key="3">
    <source>
        <dbReference type="ARBA" id="ARBA00024363"/>
    </source>
</evidence>
<dbReference type="GO" id="GO:0005524">
    <property type="term" value="F:ATP binding"/>
    <property type="evidence" value="ECO:0007669"/>
    <property type="project" value="UniProtKB-KW"/>
</dbReference>
<keyword evidence="2 5" id="KW-0067">ATP-binding</keyword>
<evidence type="ECO:0000313" key="5">
    <source>
        <dbReference type="EMBL" id="GJE98932.1"/>
    </source>
</evidence>
<dbReference type="Proteomes" id="UP000703269">
    <property type="component" value="Unassembled WGS sequence"/>
</dbReference>
<evidence type="ECO:0000256" key="2">
    <source>
        <dbReference type="ARBA" id="ARBA00022840"/>
    </source>
</evidence>
<protein>
    <submittedName>
        <fullName evidence="5">ABC transporter ATP-binding protein</fullName>
    </submittedName>
</protein>
<keyword evidence="1" id="KW-0547">Nucleotide-binding</keyword>
<evidence type="ECO:0000313" key="6">
    <source>
        <dbReference type="Proteomes" id="UP000703269"/>
    </source>
</evidence>
<organism evidence="5 6">
    <name type="scientific">Phanerochaete sordida</name>
    <dbReference type="NCBI Taxonomy" id="48140"/>
    <lineage>
        <taxon>Eukaryota</taxon>
        <taxon>Fungi</taxon>
        <taxon>Dikarya</taxon>
        <taxon>Basidiomycota</taxon>
        <taxon>Agaricomycotina</taxon>
        <taxon>Agaricomycetes</taxon>
        <taxon>Polyporales</taxon>
        <taxon>Phanerochaetaceae</taxon>
        <taxon>Phanerochaete</taxon>
    </lineage>
</organism>
<dbReference type="Gene3D" id="3.40.50.300">
    <property type="entry name" value="P-loop containing nucleotide triphosphate hydrolases"/>
    <property type="match status" value="1"/>
</dbReference>
<comment type="caution">
    <text evidence="5">The sequence shown here is derived from an EMBL/GenBank/DDBJ whole genome shotgun (WGS) entry which is preliminary data.</text>
</comment>